<name>A0ABT6Y183_ALISE</name>
<sequence length="85" mass="9582">MMVKQGDRVRWTSQSQGYWTTKEGVVLAIVPAGKDVTSYIPDGTPPSRIKGQRVSKIDRVLVEVKGRTVSNYYCPRINQVEIVED</sequence>
<reference evidence="1 2" key="1">
    <citation type="submission" date="2023-04" db="EMBL/GenBank/DDBJ databases">
        <title>A. sendaiensis sub sp. chiapanensis a novel subspecie with specific adaptation in bacterial cell wall isolated from an active volcano.</title>
        <authorList>
            <person name="Alvarez Gutierrez P.E."/>
            <person name="Ortiz Cortes L.Y."/>
        </authorList>
    </citation>
    <scope>NUCLEOTIDE SEQUENCE [LARGE SCALE GENOMIC DNA]</scope>
    <source>
        <strain evidence="1 2">PA2</strain>
    </source>
</reference>
<organism evidence="1 2">
    <name type="scientific">Alicyclobacillus sendaiensis PA2</name>
    <dbReference type="NCBI Taxonomy" id="3029425"/>
    <lineage>
        <taxon>Bacteria</taxon>
        <taxon>Bacillati</taxon>
        <taxon>Bacillota</taxon>
        <taxon>Bacilli</taxon>
        <taxon>Bacillales</taxon>
        <taxon>Alicyclobacillaceae</taxon>
        <taxon>Alicyclobacillus</taxon>
    </lineage>
</organism>
<protein>
    <recommendedName>
        <fullName evidence="3">Hypervirulence associated protein TUDOR domain-containing protein</fullName>
    </recommendedName>
</protein>
<accession>A0ABT6Y183</accession>
<dbReference type="EMBL" id="JASGCB010000033">
    <property type="protein sequence ID" value="MDI9261101.1"/>
    <property type="molecule type" value="Genomic_DNA"/>
</dbReference>
<keyword evidence="2" id="KW-1185">Reference proteome</keyword>
<dbReference type="Proteomes" id="UP001529245">
    <property type="component" value="Unassembled WGS sequence"/>
</dbReference>
<gene>
    <name evidence="1" type="ORF">QID03_13130</name>
</gene>
<evidence type="ECO:0000313" key="2">
    <source>
        <dbReference type="Proteomes" id="UP001529245"/>
    </source>
</evidence>
<evidence type="ECO:0000313" key="1">
    <source>
        <dbReference type="EMBL" id="MDI9261101.1"/>
    </source>
</evidence>
<comment type="caution">
    <text evidence="1">The sequence shown here is derived from an EMBL/GenBank/DDBJ whole genome shotgun (WGS) entry which is preliminary data.</text>
</comment>
<evidence type="ECO:0008006" key="3">
    <source>
        <dbReference type="Google" id="ProtNLM"/>
    </source>
</evidence>
<dbReference type="RefSeq" id="WP_283204509.1">
    <property type="nucleotide sequence ID" value="NZ_JASGCB010000033.1"/>
</dbReference>
<proteinExistence type="predicted"/>